<keyword evidence="5" id="KW-0229">DNA integration</keyword>
<dbReference type="InterPro" id="IPR050090">
    <property type="entry name" value="Tyrosine_recombinase_XerCD"/>
</dbReference>
<evidence type="ECO:0000256" key="8">
    <source>
        <dbReference type="ARBA" id="ARBA00023306"/>
    </source>
</evidence>
<evidence type="ECO:0000256" key="5">
    <source>
        <dbReference type="ARBA" id="ARBA00022908"/>
    </source>
</evidence>
<keyword evidence="3" id="KW-0132">Cell division</keyword>
<protein>
    <recommendedName>
        <fullName evidence="12">Tyr recombinase domain-containing protein</fullName>
    </recommendedName>
</protein>
<dbReference type="InterPro" id="IPR010998">
    <property type="entry name" value="Integrase_recombinase_N"/>
</dbReference>
<keyword evidence="6" id="KW-0238">DNA-binding</keyword>
<dbReference type="InterPro" id="IPR013762">
    <property type="entry name" value="Integrase-like_cat_sf"/>
</dbReference>
<feature type="domain" description="Core-binding (CB)" evidence="10">
    <location>
        <begin position="4"/>
        <end position="114"/>
    </location>
</feature>
<feature type="domain" description="Tyr recombinase" evidence="9">
    <location>
        <begin position="135"/>
        <end position="275"/>
    </location>
</feature>
<comment type="caution">
    <text evidence="11">The sequence shown here is derived from an EMBL/GenBank/DDBJ whole genome shotgun (WGS) entry which is preliminary data.</text>
</comment>
<evidence type="ECO:0000259" key="10">
    <source>
        <dbReference type="PROSITE" id="PS51900"/>
    </source>
</evidence>
<dbReference type="AlphaFoldDB" id="A0A0F8YYX1"/>
<sequence>MPATAAISLIEEFLDYVLRQRNYSAHTARAYQADLAQFGLFLLAGDGAAALDGPAGKALAELDDRQLGQMERSLLGVGHADVRAYLAMLRSKGNSKATAARKLAALRSLYKFLVRSGRLAASPVAAVRTPKQDKRLPKFLDEAQVEALLAAPQAPGNVAEDASAAKLVLIARDRAILETIYSAGLRIGELTGLNVGDMESGGQTLRVRGKGRKERIVPLGSVAAAAVEEYLRGRDAAFGASDEPERALFINHQGNRLSARSVRRMLDKYIRQAGL</sequence>
<name>A0A0F8YYX1_9ZZZZ</name>
<evidence type="ECO:0008006" key="12">
    <source>
        <dbReference type="Google" id="ProtNLM"/>
    </source>
</evidence>
<dbReference type="PROSITE" id="PS51900">
    <property type="entry name" value="CB"/>
    <property type="match status" value="1"/>
</dbReference>
<dbReference type="Pfam" id="PF00589">
    <property type="entry name" value="Phage_integrase"/>
    <property type="match status" value="1"/>
</dbReference>
<dbReference type="InterPro" id="IPR002104">
    <property type="entry name" value="Integrase_catalytic"/>
</dbReference>
<comment type="subcellular location">
    <subcellularLocation>
        <location evidence="1">Cytoplasm</location>
    </subcellularLocation>
</comment>
<dbReference type="GO" id="GO:0006310">
    <property type="term" value="P:DNA recombination"/>
    <property type="evidence" value="ECO:0007669"/>
    <property type="project" value="UniProtKB-KW"/>
</dbReference>
<dbReference type="Gene3D" id="1.10.443.10">
    <property type="entry name" value="Intergrase catalytic core"/>
    <property type="match status" value="1"/>
</dbReference>
<reference evidence="11" key="1">
    <citation type="journal article" date="2015" name="Nature">
        <title>Complex archaea that bridge the gap between prokaryotes and eukaryotes.</title>
        <authorList>
            <person name="Spang A."/>
            <person name="Saw J.H."/>
            <person name="Jorgensen S.L."/>
            <person name="Zaremba-Niedzwiedzka K."/>
            <person name="Martijn J."/>
            <person name="Lind A.E."/>
            <person name="van Eijk R."/>
            <person name="Schleper C."/>
            <person name="Guy L."/>
            <person name="Ettema T.J."/>
        </authorList>
    </citation>
    <scope>NUCLEOTIDE SEQUENCE</scope>
</reference>
<dbReference type="Gene3D" id="1.10.150.130">
    <property type="match status" value="1"/>
</dbReference>
<evidence type="ECO:0000256" key="4">
    <source>
        <dbReference type="ARBA" id="ARBA00022829"/>
    </source>
</evidence>
<evidence type="ECO:0000256" key="1">
    <source>
        <dbReference type="ARBA" id="ARBA00004496"/>
    </source>
</evidence>
<keyword evidence="4" id="KW-0159">Chromosome partition</keyword>
<evidence type="ECO:0000256" key="2">
    <source>
        <dbReference type="ARBA" id="ARBA00022490"/>
    </source>
</evidence>
<keyword evidence="8" id="KW-0131">Cell cycle</keyword>
<dbReference type="PROSITE" id="PS51898">
    <property type="entry name" value="TYR_RECOMBINASE"/>
    <property type="match status" value="1"/>
</dbReference>
<dbReference type="GO" id="GO:0005737">
    <property type="term" value="C:cytoplasm"/>
    <property type="evidence" value="ECO:0007669"/>
    <property type="project" value="UniProtKB-SubCell"/>
</dbReference>
<evidence type="ECO:0000256" key="6">
    <source>
        <dbReference type="ARBA" id="ARBA00023125"/>
    </source>
</evidence>
<proteinExistence type="predicted"/>
<dbReference type="GO" id="GO:0051301">
    <property type="term" value="P:cell division"/>
    <property type="evidence" value="ECO:0007669"/>
    <property type="project" value="UniProtKB-KW"/>
</dbReference>
<dbReference type="EMBL" id="LAZR01050768">
    <property type="protein sequence ID" value="KKK86608.1"/>
    <property type="molecule type" value="Genomic_DNA"/>
</dbReference>
<evidence type="ECO:0000259" key="9">
    <source>
        <dbReference type="PROSITE" id="PS51898"/>
    </source>
</evidence>
<accession>A0A0F8YYX1</accession>
<evidence type="ECO:0000256" key="3">
    <source>
        <dbReference type="ARBA" id="ARBA00022618"/>
    </source>
</evidence>
<feature type="non-terminal residue" evidence="11">
    <location>
        <position position="275"/>
    </location>
</feature>
<dbReference type="Pfam" id="PF02899">
    <property type="entry name" value="Phage_int_SAM_1"/>
    <property type="match status" value="2"/>
</dbReference>
<keyword evidence="2" id="KW-0963">Cytoplasm</keyword>
<dbReference type="GO" id="GO:0015074">
    <property type="term" value="P:DNA integration"/>
    <property type="evidence" value="ECO:0007669"/>
    <property type="project" value="UniProtKB-KW"/>
</dbReference>
<dbReference type="PANTHER" id="PTHR30349">
    <property type="entry name" value="PHAGE INTEGRASE-RELATED"/>
    <property type="match status" value="1"/>
</dbReference>
<gene>
    <name evidence="11" type="ORF">LCGC14_2761540</name>
</gene>
<dbReference type="InterPro" id="IPR011010">
    <property type="entry name" value="DNA_brk_join_enz"/>
</dbReference>
<evidence type="ECO:0000256" key="7">
    <source>
        <dbReference type="ARBA" id="ARBA00023172"/>
    </source>
</evidence>
<keyword evidence="7" id="KW-0233">DNA recombination</keyword>
<dbReference type="PANTHER" id="PTHR30349:SF77">
    <property type="entry name" value="TYROSINE RECOMBINASE XERC"/>
    <property type="match status" value="1"/>
</dbReference>
<organism evidence="11">
    <name type="scientific">marine sediment metagenome</name>
    <dbReference type="NCBI Taxonomy" id="412755"/>
    <lineage>
        <taxon>unclassified sequences</taxon>
        <taxon>metagenomes</taxon>
        <taxon>ecological metagenomes</taxon>
    </lineage>
</organism>
<dbReference type="InterPro" id="IPR044068">
    <property type="entry name" value="CB"/>
</dbReference>
<dbReference type="SUPFAM" id="SSF56349">
    <property type="entry name" value="DNA breaking-rejoining enzymes"/>
    <property type="match status" value="1"/>
</dbReference>
<dbReference type="GO" id="GO:0007059">
    <property type="term" value="P:chromosome segregation"/>
    <property type="evidence" value="ECO:0007669"/>
    <property type="project" value="UniProtKB-KW"/>
</dbReference>
<dbReference type="GO" id="GO:0003677">
    <property type="term" value="F:DNA binding"/>
    <property type="evidence" value="ECO:0007669"/>
    <property type="project" value="UniProtKB-KW"/>
</dbReference>
<dbReference type="InterPro" id="IPR004107">
    <property type="entry name" value="Integrase_SAM-like_N"/>
</dbReference>
<evidence type="ECO:0000313" key="11">
    <source>
        <dbReference type="EMBL" id="KKK86608.1"/>
    </source>
</evidence>